<organism evidence="9 10">
    <name type="scientific">Mytilus edulis</name>
    <name type="common">Blue mussel</name>
    <dbReference type="NCBI Taxonomy" id="6550"/>
    <lineage>
        <taxon>Eukaryota</taxon>
        <taxon>Metazoa</taxon>
        <taxon>Spiralia</taxon>
        <taxon>Lophotrochozoa</taxon>
        <taxon>Mollusca</taxon>
        <taxon>Bivalvia</taxon>
        <taxon>Autobranchia</taxon>
        <taxon>Pteriomorphia</taxon>
        <taxon>Mytilida</taxon>
        <taxon>Mytiloidea</taxon>
        <taxon>Mytilidae</taxon>
        <taxon>Mytilinae</taxon>
        <taxon>Mytilus</taxon>
    </lineage>
</organism>
<dbReference type="GO" id="GO:0016787">
    <property type="term" value="F:hydrolase activity"/>
    <property type="evidence" value="ECO:0007669"/>
    <property type="project" value="UniProtKB-KW"/>
</dbReference>
<evidence type="ECO:0000256" key="3">
    <source>
        <dbReference type="ARBA" id="ARBA00022722"/>
    </source>
</evidence>
<evidence type="ECO:0000256" key="5">
    <source>
        <dbReference type="ARBA" id="ARBA00022801"/>
    </source>
</evidence>
<dbReference type="PROSITE" id="PS50994">
    <property type="entry name" value="INTEGRASE"/>
    <property type="match status" value="1"/>
</dbReference>
<dbReference type="GO" id="GO:0015074">
    <property type="term" value="P:DNA integration"/>
    <property type="evidence" value="ECO:0007669"/>
    <property type="project" value="InterPro"/>
</dbReference>
<feature type="region of interest" description="Disordered" evidence="7">
    <location>
        <begin position="271"/>
        <end position="306"/>
    </location>
</feature>
<keyword evidence="3" id="KW-0540">Nuclease</keyword>
<feature type="compositionally biased region" description="Low complexity" evidence="7">
    <location>
        <begin position="1168"/>
        <end position="1184"/>
    </location>
</feature>
<dbReference type="PANTHER" id="PTHR37984">
    <property type="entry name" value="PROTEIN CBG26694"/>
    <property type="match status" value="1"/>
</dbReference>
<dbReference type="Proteomes" id="UP000683360">
    <property type="component" value="Unassembled WGS sequence"/>
</dbReference>
<gene>
    <name evidence="9" type="ORF">MEDL_24165</name>
</gene>
<evidence type="ECO:0000313" key="9">
    <source>
        <dbReference type="EMBL" id="CAG2209996.1"/>
    </source>
</evidence>
<keyword evidence="2" id="KW-0548">Nucleotidyltransferase</keyword>
<dbReference type="InterPro" id="IPR012337">
    <property type="entry name" value="RNaseH-like_sf"/>
</dbReference>
<feature type="region of interest" description="Disordered" evidence="7">
    <location>
        <begin position="1128"/>
        <end position="1204"/>
    </location>
</feature>
<comment type="caution">
    <text evidence="9">The sequence shown here is derived from an EMBL/GenBank/DDBJ whole genome shotgun (WGS) entry which is preliminary data.</text>
</comment>
<name>A0A8S3RMY8_MYTED</name>
<dbReference type="InterPro" id="IPR001584">
    <property type="entry name" value="Integrase_cat-core"/>
</dbReference>
<dbReference type="SUPFAM" id="SSF56672">
    <property type="entry name" value="DNA/RNA polymerases"/>
    <property type="match status" value="1"/>
</dbReference>
<feature type="compositionally biased region" description="Basic and acidic residues" evidence="7">
    <location>
        <begin position="1151"/>
        <end position="1167"/>
    </location>
</feature>
<dbReference type="InterPro" id="IPR036397">
    <property type="entry name" value="RNaseH_sf"/>
</dbReference>
<dbReference type="PANTHER" id="PTHR37984:SF11">
    <property type="entry name" value="INTEGRASE CATALYTIC DOMAIN-CONTAINING PROTEIN"/>
    <property type="match status" value="1"/>
</dbReference>
<proteinExistence type="predicted"/>
<keyword evidence="10" id="KW-1185">Reference proteome</keyword>
<dbReference type="GO" id="GO:0003676">
    <property type="term" value="F:nucleic acid binding"/>
    <property type="evidence" value="ECO:0007669"/>
    <property type="project" value="InterPro"/>
</dbReference>
<feature type="compositionally biased region" description="Acidic residues" evidence="7">
    <location>
        <begin position="296"/>
        <end position="306"/>
    </location>
</feature>
<evidence type="ECO:0000256" key="1">
    <source>
        <dbReference type="ARBA" id="ARBA00022679"/>
    </source>
</evidence>
<keyword evidence="5" id="KW-0378">Hydrolase</keyword>
<reference evidence="9" key="1">
    <citation type="submission" date="2021-03" db="EMBL/GenBank/DDBJ databases">
        <authorList>
            <person name="Bekaert M."/>
        </authorList>
    </citation>
    <scope>NUCLEOTIDE SEQUENCE</scope>
</reference>
<dbReference type="Gene3D" id="3.30.420.10">
    <property type="entry name" value="Ribonuclease H-like superfamily/Ribonuclease H"/>
    <property type="match status" value="1"/>
</dbReference>
<evidence type="ECO:0000259" key="8">
    <source>
        <dbReference type="PROSITE" id="PS50994"/>
    </source>
</evidence>
<dbReference type="InterPro" id="IPR050951">
    <property type="entry name" value="Retrovirus_Pol_polyprotein"/>
</dbReference>
<dbReference type="CDD" id="cd09274">
    <property type="entry name" value="RNase_HI_RT_Ty3"/>
    <property type="match status" value="1"/>
</dbReference>
<dbReference type="Pfam" id="PF17921">
    <property type="entry name" value="Integrase_H2C2"/>
    <property type="match status" value="1"/>
</dbReference>
<dbReference type="FunFam" id="1.10.340.70:FF:000004">
    <property type="entry name" value="Retrovirus-related Pol polyprotein from transposon 297-like Protein"/>
    <property type="match status" value="1"/>
</dbReference>
<evidence type="ECO:0000256" key="2">
    <source>
        <dbReference type="ARBA" id="ARBA00022695"/>
    </source>
</evidence>
<evidence type="ECO:0000313" key="10">
    <source>
        <dbReference type="Proteomes" id="UP000683360"/>
    </source>
</evidence>
<evidence type="ECO:0000256" key="4">
    <source>
        <dbReference type="ARBA" id="ARBA00022759"/>
    </source>
</evidence>
<dbReference type="InterPro" id="IPR041588">
    <property type="entry name" value="Integrase_H2C2"/>
</dbReference>
<keyword evidence="1" id="KW-0808">Transferase</keyword>
<dbReference type="GO" id="GO:0004519">
    <property type="term" value="F:endonuclease activity"/>
    <property type="evidence" value="ECO:0007669"/>
    <property type="project" value="UniProtKB-KW"/>
</dbReference>
<keyword evidence="6" id="KW-0695">RNA-directed DNA polymerase</keyword>
<dbReference type="InterPro" id="IPR043502">
    <property type="entry name" value="DNA/RNA_pol_sf"/>
</dbReference>
<dbReference type="Gene3D" id="1.10.340.70">
    <property type="match status" value="1"/>
</dbReference>
<dbReference type="AlphaFoldDB" id="A0A8S3RMY8"/>
<keyword evidence="4" id="KW-0255">Endonuclease</keyword>
<dbReference type="SUPFAM" id="SSF53098">
    <property type="entry name" value="Ribonuclease H-like"/>
    <property type="match status" value="1"/>
</dbReference>
<feature type="compositionally biased region" description="Basic and acidic residues" evidence="7">
    <location>
        <begin position="1186"/>
        <end position="1197"/>
    </location>
</feature>
<feature type="compositionally biased region" description="Polar residues" evidence="7">
    <location>
        <begin position="272"/>
        <end position="286"/>
    </location>
</feature>
<dbReference type="GO" id="GO:0003964">
    <property type="term" value="F:RNA-directed DNA polymerase activity"/>
    <property type="evidence" value="ECO:0007669"/>
    <property type="project" value="UniProtKB-KW"/>
</dbReference>
<evidence type="ECO:0000256" key="6">
    <source>
        <dbReference type="ARBA" id="ARBA00022918"/>
    </source>
</evidence>
<dbReference type="Gene3D" id="3.10.10.10">
    <property type="entry name" value="HIV Type 1 Reverse Transcriptase, subunit A, domain 1"/>
    <property type="match status" value="1"/>
</dbReference>
<accession>A0A8S3RMY8</accession>
<sequence length="1204" mass="140680">MDGGEPQRITVVTETRNLRTIPFIQSDDPLSTGKQWEDWLEGIEREFRYFKITQPEDKKDALLIYGGKELVRLEKSLKNDITAGTDEYDVLKNKINKYFLPKKNKHHSRYIFSKIKPERGEMIGCYVSRLREKANDCEFGNTTEERILEHCIQNIENKELIRKAISKGWDLDKFIEEAAHVEDTTLHLKEMRKEEPNVVYKVQNTSERRFERSNRPRRTMGTDNQRSQDLCNYCGFRHESRRCPAYGKDCRSCGKKNHFESMCRFRNKQDSKYNQSKGGMMQNINRKNVKKTVEDNSSEDSDQYEEDDYFDESVKYVARIGKVKSICRKGHNEKTVKIHLGDVEMKVEPDSGADVNVMDEHHFSNLRKLSKNKLKLEKSKTVLSTLQNSLPVKGEFKTIVRNETCGMETKFIVIQGRINSPPLLSRATLKELGMMEIRPDGSFAEPNDLKVTNEKTNEDADVMLVTENGKIEMTQILNEFESIFEGIGKIRDYRNDSELYVKFSMKPGIAPIAQKPRQVPYYLQEPLKQWLEEGVKSDIFEEVPSGTPVQWCSPLVVLPKPKFSEVDKDKLEPHMIRACVDMRIPNKFMERNRIIQSPVVEDFIYKFHKSSFNEGLSAGLFQRTEKGLQPVHFISRSMSDTEKRYSQTEKDALSIRWAKNRFSIYLLGAPKFKIITAHKPLIPMFNKTTIKLPPRIEKWVMDMQDVDFEIMYEPGKDEADPLDFLSRHPLPEKEHDETERVIKAVIHNEHAVILERLQEETNKDEHLIKLKDCILKTNWERNKKDMDIIPYYHMRNELYVAEGLVFRLNQIIVPKTLQEKVINAAHKMGHFGMTKTKQMLRERYWFPTMNAMVEENIKHCFECQVTTKQQGNEPLKMTEIPENPWEVVSVDFGGPYPDGHYNLVVIDKRTRYPEVEKRHMEFQKRLESDNGPPFNSVEFANFAAEQGFEHHKITPLHPRANGEAEAFMKVLNKTEKIAKLQNRDSAIAVQEMLVGYRSTPHPATDVQPYEALVKRRVRTKLGYIPRTNTDEEIANDKKINEKDKSYKDKIKHQAENRNTRKHNLKIGDYVLLEQNKRDKWTTAYEPAFYVVFVVNGSTIGARRVTDGREIRRDASKFKIANKLVKEEEYGPPARQAREGAEDTEYGPPARQAREGADWREELLRNTEQKNNINNEQSLNQLSNQRPQRERRVPEHFNDYIMSRR</sequence>
<feature type="domain" description="Integrase catalytic" evidence="8">
    <location>
        <begin position="924"/>
        <end position="1016"/>
    </location>
</feature>
<dbReference type="EMBL" id="CAJPWZ010001218">
    <property type="protein sequence ID" value="CAG2209996.1"/>
    <property type="molecule type" value="Genomic_DNA"/>
</dbReference>
<dbReference type="InterPro" id="IPR041373">
    <property type="entry name" value="RT_RNaseH"/>
</dbReference>
<protein>
    <recommendedName>
        <fullName evidence="8">Integrase catalytic domain-containing protein</fullName>
    </recommendedName>
</protein>
<dbReference type="Pfam" id="PF17917">
    <property type="entry name" value="RT_RNaseH"/>
    <property type="match status" value="1"/>
</dbReference>
<evidence type="ECO:0000256" key="7">
    <source>
        <dbReference type="SAM" id="MobiDB-lite"/>
    </source>
</evidence>
<dbReference type="OrthoDB" id="5989380at2759"/>